<keyword evidence="3" id="KW-0472">Membrane</keyword>
<reference evidence="5 6" key="1">
    <citation type="submission" date="2018-09" db="EMBL/GenBank/DDBJ databases">
        <title>The draft genome of Acinetobacter spp. strains.</title>
        <authorList>
            <person name="Qin J."/>
            <person name="Feng Y."/>
            <person name="Zong Z."/>
        </authorList>
    </citation>
    <scope>NUCLEOTIDE SEQUENCE [LARGE SCALE GENOMIC DNA]</scope>
    <source>
        <strain evidence="5 6">WCHAc060115</strain>
    </source>
</reference>
<dbReference type="OrthoDB" id="5914567at2"/>
<feature type="domain" description="GGDEF" evidence="4">
    <location>
        <begin position="176"/>
        <end position="308"/>
    </location>
</feature>
<evidence type="ECO:0000313" key="6">
    <source>
        <dbReference type="Proteomes" id="UP000280405"/>
    </source>
</evidence>
<dbReference type="InterPro" id="IPR043128">
    <property type="entry name" value="Rev_trsase/Diguanyl_cyclase"/>
</dbReference>
<gene>
    <name evidence="5" type="ORF">D7V20_12480</name>
</gene>
<dbReference type="EC" id="2.7.7.65" evidence="1"/>
<dbReference type="CDD" id="cd01949">
    <property type="entry name" value="GGDEF"/>
    <property type="match status" value="1"/>
</dbReference>
<dbReference type="GO" id="GO:0052621">
    <property type="term" value="F:diguanylate cyclase activity"/>
    <property type="evidence" value="ECO:0007669"/>
    <property type="project" value="UniProtKB-EC"/>
</dbReference>
<keyword evidence="3" id="KW-1133">Transmembrane helix</keyword>
<dbReference type="PANTHER" id="PTHR45138:SF9">
    <property type="entry name" value="DIGUANYLATE CYCLASE DGCM-RELATED"/>
    <property type="match status" value="1"/>
</dbReference>
<proteinExistence type="predicted"/>
<dbReference type="InterPro" id="IPR000160">
    <property type="entry name" value="GGDEF_dom"/>
</dbReference>
<feature type="transmembrane region" description="Helical" evidence="3">
    <location>
        <begin position="72"/>
        <end position="88"/>
    </location>
</feature>
<dbReference type="RefSeq" id="WP_120384573.1">
    <property type="nucleotide sequence ID" value="NZ_RAXT01000029.1"/>
</dbReference>
<evidence type="ECO:0000256" key="2">
    <source>
        <dbReference type="ARBA" id="ARBA00034247"/>
    </source>
</evidence>
<evidence type="ECO:0000313" key="5">
    <source>
        <dbReference type="EMBL" id="RKG37011.1"/>
    </source>
</evidence>
<name>A0A3A8F793_9GAMM</name>
<dbReference type="GO" id="GO:0005886">
    <property type="term" value="C:plasma membrane"/>
    <property type="evidence" value="ECO:0007669"/>
    <property type="project" value="TreeGrafter"/>
</dbReference>
<comment type="catalytic activity">
    <reaction evidence="2">
        <text>2 GTP = 3',3'-c-di-GMP + 2 diphosphate</text>
        <dbReference type="Rhea" id="RHEA:24898"/>
        <dbReference type="ChEBI" id="CHEBI:33019"/>
        <dbReference type="ChEBI" id="CHEBI:37565"/>
        <dbReference type="ChEBI" id="CHEBI:58805"/>
        <dbReference type="EC" id="2.7.7.65"/>
    </reaction>
</comment>
<keyword evidence="3" id="KW-0812">Transmembrane</keyword>
<dbReference type="GO" id="GO:0043709">
    <property type="term" value="P:cell adhesion involved in single-species biofilm formation"/>
    <property type="evidence" value="ECO:0007669"/>
    <property type="project" value="TreeGrafter"/>
</dbReference>
<dbReference type="Proteomes" id="UP000280405">
    <property type="component" value="Unassembled WGS sequence"/>
</dbReference>
<feature type="transmembrane region" description="Helical" evidence="3">
    <location>
        <begin position="12"/>
        <end position="31"/>
    </location>
</feature>
<organism evidence="5 6">
    <name type="scientific">Acinetobacter rongchengensis</name>
    <dbReference type="NCBI Taxonomy" id="2419601"/>
    <lineage>
        <taxon>Bacteria</taxon>
        <taxon>Pseudomonadati</taxon>
        <taxon>Pseudomonadota</taxon>
        <taxon>Gammaproteobacteria</taxon>
        <taxon>Moraxellales</taxon>
        <taxon>Moraxellaceae</taxon>
        <taxon>Acinetobacter</taxon>
    </lineage>
</organism>
<dbReference type="EMBL" id="RAXT01000029">
    <property type="protein sequence ID" value="RKG37011.1"/>
    <property type="molecule type" value="Genomic_DNA"/>
</dbReference>
<dbReference type="NCBIfam" id="TIGR00254">
    <property type="entry name" value="GGDEF"/>
    <property type="match status" value="1"/>
</dbReference>
<dbReference type="GO" id="GO:1902201">
    <property type="term" value="P:negative regulation of bacterial-type flagellum-dependent cell motility"/>
    <property type="evidence" value="ECO:0007669"/>
    <property type="project" value="TreeGrafter"/>
</dbReference>
<keyword evidence="6" id="KW-1185">Reference proteome</keyword>
<dbReference type="InterPro" id="IPR050469">
    <property type="entry name" value="Diguanylate_Cyclase"/>
</dbReference>
<dbReference type="PROSITE" id="PS50887">
    <property type="entry name" value="GGDEF"/>
    <property type="match status" value="1"/>
</dbReference>
<evidence type="ECO:0000256" key="1">
    <source>
        <dbReference type="ARBA" id="ARBA00012528"/>
    </source>
</evidence>
<dbReference type="InterPro" id="IPR029787">
    <property type="entry name" value="Nucleotide_cyclase"/>
</dbReference>
<comment type="caution">
    <text evidence="5">The sequence shown here is derived from an EMBL/GenBank/DDBJ whole genome shotgun (WGS) entry which is preliminary data.</text>
</comment>
<feature type="transmembrane region" description="Helical" evidence="3">
    <location>
        <begin position="108"/>
        <end position="125"/>
    </location>
</feature>
<dbReference type="Pfam" id="PF00990">
    <property type="entry name" value="GGDEF"/>
    <property type="match status" value="1"/>
</dbReference>
<sequence>MPKYFAYYRKPFLLLATFCALSLWLFIRLGLIKSLHEWNWVDILGEGGATVFIGIWIFFIVKSRPLGRVTHYMFYGLCFIFFHMWMDTLDEFIRLPKEIIWDAWLESIPFPIGLCLLTTGIYFWHQEELAISKQMQKRERVYRDHRLFDALTPLADANYFKSQLKSIMEQDDIVKSDVAVLLIDMQNFNQINQLYGFDEGTSVLQYISQLLSLNLRPHDLLCRFAGDRFIVLLPNTTSQQAEQIAHQLERMIMTNAYYHRDLSVHIPLKALTTSCSIQHYDQPQQLLNALNQQLMQLKKHYAVQRVSV</sequence>
<accession>A0A3A8F793</accession>
<dbReference type="PANTHER" id="PTHR45138">
    <property type="entry name" value="REGULATORY COMPONENTS OF SENSORY TRANSDUCTION SYSTEM"/>
    <property type="match status" value="1"/>
</dbReference>
<evidence type="ECO:0000259" key="4">
    <source>
        <dbReference type="PROSITE" id="PS50887"/>
    </source>
</evidence>
<dbReference type="SMART" id="SM00267">
    <property type="entry name" value="GGDEF"/>
    <property type="match status" value="1"/>
</dbReference>
<protein>
    <recommendedName>
        <fullName evidence="1">diguanylate cyclase</fullName>
        <ecNumber evidence="1">2.7.7.65</ecNumber>
    </recommendedName>
</protein>
<evidence type="ECO:0000256" key="3">
    <source>
        <dbReference type="SAM" id="Phobius"/>
    </source>
</evidence>
<feature type="transmembrane region" description="Helical" evidence="3">
    <location>
        <begin position="43"/>
        <end position="60"/>
    </location>
</feature>
<dbReference type="SUPFAM" id="SSF55073">
    <property type="entry name" value="Nucleotide cyclase"/>
    <property type="match status" value="1"/>
</dbReference>
<dbReference type="Gene3D" id="3.30.70.270">
    <property type="match status" value="1"/>
</dbReference>
<dbReference type="AlphaFoldDB" id="A0A3A8F793"/>